<dbReference type="Pfam" id="PF02899">
    <property type="entry name" value="Phage_int_SAM_1"/>
    <property type="match status" value="1"/>
</dbReference>
<dbReference type="GO" id="GO:0003677">
    <property type="term" value="F:DNA binding"/>
    <property type="evidence" value="ECO:0007669"/>
    <property type="project" value="UniProtKB-UniRule"/>
</dbReference>
<dbReference type="GO" id="GO:0015074">
    <property type="term" value="P:DNA integration"/>
    <property type="evidence" value="ECO:0007669"/>
    <property type="project" value="UniProtKB-KW"/>
</dbReference>
<dbReference type="PROSITE" id="PS51900">
    <property type="entry name" value="CB"/>
    <property type="match status" value="1"/>
</dbReference>
<keyword evidence="2" id="KW-0229">DNA integration</keyword>
<evidence type="ECO:0000256" key="5">
    <source>
        <dbReference type="PROSITE-ProRule" id="PRU01248"/>
    </source>
</evidence>
<dbReference type="Proteomes" id="UP000823615">
    <property type="component" value="Unassembled WGS sequence"/>
</dbReference>
<gene>
    <name evidence="8" type="ORF">IAA97_08425</name>
</gene>
<reference evidence="8" key="1">
    <citation type="submission" date="2020-10" db="EMBL/GenBank/DDBJ databases">
        <authorList>
            <person name="Gilroy R."/>
        </authorList>
    </citation>
    <scope>NUCLEOTIDE SEQUENCE</scope>
    <source>
        <strain evidence="8">7293</strain>
    </source>
</reference>
<dbReference type="SUPFAM" id="SSF56349">
    <property type="entry name" value="DNA breaking-rejoining enzymes"/>
    <property type="match status" value="1"/>
</dbReference>
<name>A0A9D9H6T8_9SPIO</name>
<sequence length="306" mass="35148">MMISELSPSDREMLSAFSRYIIYQRRLSEKTREVYSSEAERYLLFLSEKGKDITATGVDDVEEYLVKRRSDGAGERTEGRVLSSLRAFYRYIIFSSDADDVNPAQLIEKPKEREHLPRVISPEEVNMLLSSFPSDDPLSFRDYTLFELIYSSGMRISEAVALDVSSYREEEGSISVVGKRDKERIVFIGQSAKEALERYLDVVRPKLLKNPRETALFLNRRGGRITRQAAHKRFHETVQQLGLDATIHTLRHSFASHMIENGADIRSVQEMLGHSDVRTTQIYTHLDTSSLLAFFDRYSPLSDEES</sequence>
<evidence type="ECO:0000256" key="3">
    <source>
        <dbReference type="ARBA" id="ARBA00023125"/>
    </source>
</evidence>
<dbReference type="Gene3D" id="1.10.443.10">
    <property type="entry name" value="Intergrase catalytic core"/>
    <property type="match status" value="1"/>
</dbReference>
<dbReference type="GO" id="GO:0007059">
    <property type="term" value="P:chromosome segregation"/>
    <property type="evidence" value="ECO:0007669"/>
    <property type="project" value="UniProtKB-KW"/>
</dbReference>
<dbReference type="PANTHER" id="PTHR30349:SF81">
    <property type="entry name" value="TYROSINE RECOMBINASE XERC"/>
    <property type="match status" value="1"/>
</dbReference>
<dbReference type="PANTHER" id="PTHR30349">
    <property type="entry name" value="PHAGE INTEGRASE-RELATED"/>
    <property type="match status" value="1"/>
</dbReference>
<keyword evidence="3 5" id="KW-0238">DNA-binding</keyword>
<keyword evidence="1" id="KW-0159">Chromosome partition</keyword>
<evidence type="ECO:0000256" key="1">
    <source>
        <dbReference type="ARBA" id="ARBA00022829"/>
    </source>
</evidence>
<evidence type="ECO:0000259" key="6">
    <source>
        <dbReference type="PROSITE" id="PS51898"/>
    </source>
</evidence>
<dbReference type="Pfam" id="PF00589">
    <property type="entry name" value="Phage_integrase"/>
    <property type="match status" value="1"/>
</dbReference>
<dbReference type="InterPro" id="IPR002104">
    <property type="entry name" value="Integrase_catalytic"/>
</dbReference>
<dbReference type="InterPro" id="IPR011010">
    <property type="entry name" value="DNA_brk_join_enz"/>
</dbReference>
<dbReference type="InterPro" id="IPR044068">
    <property type="entry name" value="CB"/>
</dbReference>
<organism evidence="8 9">
    <name type="scientific">Candidatus Ornithospirochaeta stercoripullorum</name>
    <dbReference type="NCBI Taxonomy" id="2840899"/>
    <lineage>
        <taxon>Bacteria</taxon>
        <taxon>Pseudomonadati</taxon>
        <taxon>Spirochaetota</taxon>
        <taxon>Spirochaetia</taxon>
        <taxon>Spirochaetales</taxon>
        <taxon>Spirochaetaceae</taxon>
        <taxon>Spirochaetaceae incertae sedis</taxon>
        <taxon>Candidatus Ornithospirochaeta</taxon>
    </lineage>
</organism>
<feature type="domain" description="Tyr recombinase" evidence="6">
    <location>
        <begin position="115"/>
        <end position="296"/>
    </location>
</feature>
<proteinExistence type="predicted"/>
<dbReference type="AlphaFoldDB" id="A0A9D9H6T8"/>
<keyword evidence="4" id="KW-0233">DNA recombination</keyword>
<evidence type="ECO:0000256" key="4">
    <source>
        <dbReference type="ARBA" id="ARBA00023172"/>
    </source>
</evidence>
<dbReference type="InterPro" id="IPR013762">
    <property type="entry name" value="Integrase-like_cat_sf"/>
</dbReference>
<dbReference type="CDD" id="cd00798">
    <property type="entry name" value="INT_XerDC_C"/>
    <property type="match status" value="1"/>
</dbReference>
<reference evidence="8" key="2">
    <citation type="journal article" date="2021" name="PeerJ">
        <title>Extensive microbial diversity within the chicken gut microbiome revealed by metagenomics and culture.</title>
        <authorList>
            <person name="Gilroy R."/>
            <person name="Ravi A."/>
            <person name="Getino M."/>
            <person name="Pursley I."/>
            <person name="Horton D.L."/>
            <person name="Alikhan N.F."/>
            <person name="Baker D."/>
            <person name="Gharbi K."/>
            <person name="Hall N."/>
            <person name="Watson M."/>
            <person name="Adriaenssens E.M."/>
            <person name="Foster-Nyarko E."/>
            <person name="Jarju S."/>
            <person name="Secka A."/>
            <person name="Antonio M."/>
            <person name="Oren A."/>
            <person name="Chaudhuri R.R."/>
            <person name="La Ragione R."/>
            <person name="Hildebrand F."/>
            <person name="Pallen M.J."/>
        </authorList>
    </citation>
    <scope>NUCLEOTIDE SEQUENCE</scope>
    <source>
        <strain evidence="8">7293</strain>
    </source>
</reference>
<dbReference type="InterPro" id="IPR004107">
    <property type="entry name" value="Integrase_SAM-like_N"/>
</dbReference>
<evidence type="ECO:0000313" key="8">
    <source>
        <dbReference type="EMBL" id="MBO8436988.1"/>
    </source>
</evidence>
<protein>
    <submittedName>
        <fullName evidence="8">Tyrosine recombinase XerC</fullName>
    </submittedName>
</protein>
<dbReference type="InterPro" id="IPR010998">
    <property type="entry name" value="Integrase_recombinase_N"/>
</dbReference>
<dbReference type="GO" id="GO:0006310">
    <property type="term" value="P:DNA recombination"/>
    <property type="evidence" value="ECO:0007669"/>
    <property type="project" value="UniProtKB-KW"/>
</dbReference>
<dbReference type="InterPro" id="IPR050090">
    <property type="entry name" value="Tyrosine_recombinase_XerCD"/>
</dbReference>
<evidence type="ECO:0000313" key="9">
    <source>
        <dbReference type="Proteomes" id="UP000823615"/>
    </source>
</evidence>
<dbReference type="EMBL" id="JADIMT010000095">
    <property type="protein sequence ID" value="MBO8436988.1"/>
    <property type="molecule type" value="Genomic_DNA"/>
</dbReference>
<accession>A0A9D9H6T8</accession>
<evidence type="ECO:0000259" key="7">
    <source>
        <dbReference type="PROSITE" id="PS51900"/>
    </source>
</evidence>
<dbReference type="PROSITE" id="PS51898">
    <property type="entry name" value="TYR_RECOMBINASE"/>
    <property type="match status" value="1"/>
</dbReference>
<comment type="caution">
    <text evidence="8">The sequence shown here is derived from an EMBL/GenBank/DDBJ whole genome shotgun (WGS) entry which is preliminary data.</text>
</comment>
<evidence type="ECO:0000256" key="2">
    <source>
        <dbReference type="ARBA" id="ARBA00022908"/>
    </source>
</evidence>
<feature type="domain" description="Core-binding (CB)" evidence="7">
    <location>
        <begin position="8"/>
        <end position="93"/>
    </location>
</feature>
<dbReference type="Gene3D" id="1.10.150.130">
    <property type="match status" value="1"/>
</dbReference>